<dbReference type="EMBL" id="GEEE01015449">
    <property type="protein sequence ID" value="JAP47776.1"/>
    <property type="molecule type" value="Transcribed_RNA"/>
</dbReference>
<accession>A0A0X3PKK5</accession>
<dbReference type="AlphaFoldDB" id="A0A0X3PKK5"/>
<gene>
    <name evidence="1" type="ORF">TR128196</name>
</gene>
<organism evidence="1">
    <name type="scientific">Schistocephalus solidus</name>
    <name type="common">Tapeworm</name>
    <dbReference type="NCBI Taxonomy" id="70667"/>
    <lineage>
        <taxon>Eukaryota</taxon>
        <taxon>Metazoa</taxon>
        <taxon>Spiralia</taxon>
        <taxon>Lophotrochozoa</taxon>
        <taxon>Platyhelminthes</taxon>
        <taxon>Cestoda</taxon>
        <taxon>Eucestoda</taxon>
        <taxon>Diphyllobothriidea</taxon>
        <taxon>Diphyllobothriidae</taxon>
        <taxon>Schistocephalus</taxon>
    </lineage>
</organism>
<sequence>MQCNSCKPGHQKFVVWRSYLGSLVGRSFQKVHQQTQRSLSFLLSVKTSSLAEESRNGHCLRWQHPYAKFRTQMKQHQEQINFCAKCEHLQLMQEFCEFIVDVRLRSNCILRILCLVVRPLSLPVDGTMECKSETLDE</sequence>
<reference evidence="1" key="1">
    <citation type="submission" date="2016-01" db="EMBL/GenBank/DDBJ databases">
        <title>Reference transcriptome for the parasite Schistocephalus solidus: insights into the molecular evolution of parasitism.</title>
        <authorList>
            <person name="Hebert F.O."/>
            <person name="Grambauer S."/>
            <person name="Barber I."/>
            <person name="Landry C.R."/>
            <person name="Aubin-Horth N."/>
        </authorList>
    </citation>
    <scope>NUCLEOTIDE SEQUENCE</scope>
</reference>
<proteinExistence type="predicted"/>
<name>A0A0X3PKK5_SCHSO</name>
<protein>
    <submittedName>
        <fullName evidence="1">Uncharacterized protein</fullName>
    </submittedName>
</protein>
<evidence type="ECO:0000313" key="1">
    <source>
        <dbReference type="EMBL" id="JAP47776.1"/>
    </source>
</evidence>